<organism evidence="3 4">
    <name type="scientific">Acidithrix ferrooxidans</name>
    <dbReference type="NCBI Taxonomy" id="1280514"/>
    <lineage>
        <taxon>Bacteria</taxon>
        <taxon>Bacillati</taxon>
        <taxon>Actinomycetota</taxon>
        <taxon>Acidimicrobiia</taxon>
        <taxon>Acidimicrobiales</taxon>
        <taxon>Acidimicrobiaceae</taxon>
        <taxon>Acidithrix</taxon>
    </lineage>
</organism>
<dbReference type="PATRIC" id="fig|1280514.3.peg.1764"/>
<evidence type="ECO:0000313" key="3">
    <source>
        <dbReference type="EMBL" id="KJF17857.1"/>
    </source>
</evidence>
<dbReference type="AlphaFoldDB" id="A0A0D8HJD1"/>
<keyword evidence="1 3" id="KW-0238">DNA-binding</keyword>
<feature type="domain" description="Cas12f1-like TNB" evidence="2">
    <location>
        <begin position="409"/>
        <end position="467"/>
    </location>
</feature>
<reference evidence="3 4" key="1">
    <citation type="submission" date="2015-01" db="EMBL/GenBank/DDBJ databases">
        <title>Draft genome of the acidophilic iron oxidizer Acidithrix ferrooxidans strain Py-F3.</title>
        <authorList>
            <person name="Poehlein A."/>
            <person name="Eisen S."/>
            <person name="Schloemann M."/>
            <person name="Johnson B.D."/>
            <person name="Daniel R."/>
            <person name="Muehling M."/>
        </authorList>
    </citation>
    <scope>NUCLEOTIDE SEQUENCE [LARGE SCALE GENOMIC DNA]</scope>
    <source>
        <strain evidence="3 4">Py-F3</strain>
    </source>
</reference>
<dbReference type="Proteomes" id="UP000032360">
    <property type="component" value="Unassembled WGS sequence"/>
</dbReference>
<accession>A0A0D8HJD1</accession>
<dbReference type="GO" id="GO:0003677">
    <property type="term" value="F:DNA binding"/>
    <property type="evidence" value="ECO:0007669"/>
    <property type="project" value="UniProtKB-KW"/>
</dbReference>
<evidence type="ECO:0000313" key="4">
    <source>
        <dbReference type="Proteomes" id="UP000032360"/>
    </source>
</evidence>
<evidence type="ECO:0000256" key="1">
    <source>
        <dbReference type="ARBA" id="ARBA00023125"/>
    </source>
</evidence>
<comment type="caution">
    <text evidence="3">The sequence shown here is derived from an EMBL/GenBank/DDBJ whole genome shotgun (WGS) entry which is preliminary data.</text>
</comment>
<dbReference type="EMBL" id="JXYS01000029">
    <property type="protein sequence ID" value="KJF17857.1"/>
    <property type="molecule type" value="Genomic_DNA"/>
</dbReference>
<dbReference type="STRING" id="1280514.AXFE_13540"/>
<sequence>MVSIMKRTVRLATLPLNKNKYDETRSVIGHYSDAKRVFVAHLRQTSLWRLLDRSKSFRDYAKAQGLYPEGINVHLVDQAAFDAVDTCIRHIESCFVRANVKARVWRRFTDEDERHYAYACLTRYSAIGQIMGGGVPEISTVTTSPETGTKIASYLHRVIRDALDGSWPTVIKSHSMSLDSTLYSVVDNDTAKGKTRRYVKVVSSTRNKRISLPLSGISRVSGNVRVVLDEENKRAFIHVSYDVAALAKATGPAVSLDWGVTEVCTDDSGVHHGDEYGRALRSMTKRRHKTGKARNKLHALSKRDAGSRRTKHISRNNLGTKKQKARLRRAKAQLQTISGAAIKEVVYGEGNRTRANGRAPQHPSQRPKEIITEDLSHLGGKAKSKKISRLCSSWARDENQERIMVHAHVGGSGIKTVNAAYTSQTCPNPTCGHVSFDNRSGDVFHCRNPYWDCNWQGDADHVASMNIKSRIQDHQIDRFTPYTEVRKILDARFLR</sequence>
<keyword evidence="4" id="KW-1185">Reference proteome</keyword>
<protein>
    <submittedName>
        <fullName evidence="3">Putative transposase DNA-binding domain protein</fullName>
    </submittedName>
</protein>
<gene>
    <name evidence="3" type="ORF">AXFE_13540</name>
</gene>
<dbReference type="InterPro" id="IPR010095">
    <property type="entry name" value="Cas12f1-like_TNB"/>
</dbReference>
<evidence type="ECO:0000259" key="2">
    <source>
        <dbReference type="Pfam" id="PF07282"/>
    </source>
</evidence>
<name>A0A0D8HJD1_9ACTN</name>
<proteinExistence type="predicted"/>
<dbReference type="Pfam" id="PF07282">
    <property type="entry name" value="Cas12f1-like_TNB"/>
    <property type="match status" value="1"/>
</dbReference>